<dbReference type="OMA" id="DECAKRM"/>
<dbReference type="InterPro" id="IPR000719">
    <property type="entry name" value="Prot_kinase_dom"/>
</dbReference>
<dbReference type="SMART" id="SM00220">
    <property type="entry name" value="S_TKc"/>
    <property type="match status" value="1"/>
</dbReference>
<name>A0A9J7N658_BRAFL</name>
<reference evidence="10" key="1">
    <citation type="journal article" date="2020" name="Nat. Ecol. Evol.">
        <title>Deeply conserved synteny resolves early events in vertebrate evolution.</title>
        <authorList>
            <person name="Simakov O."/>
            <person name="Marletaz F."/>
            <person name="Yue J.X."/>
            <person name="O'Connell B."/>
            <person name="Jenkins J."/>
            <person name="Brandt A."/>
            <person name="Calef R."/>
            <person name="Tung C.H."/>
            <person name="Huang T.K."/>
            <person name="Schmutz J."/>
            <person name="Satoh N."/>
            <person name="Yu J.K."/>
            <person name="Putnam N.H."/>
            <person name="Green R.E."/>
            <person name="Rokhsar D.S."/>
        </authorList>
    </citation>
    <scope>NUCLEOTIDE SEQUENCE [LARGE SCALE GENOMIC DNA]</scope>
    <source>
        <strain evidence="10">S238N-H82</strain>
    </source>
</reference>
<dbReference type="InterPro" id="IPR017441">
    <property type="entry name" value="Protein_kinase_ATP_BS"/>
</dbReference>
<dbReference type="InterPro" id="IPR008271">
    <property type="entry name" value="Ser/Thr_kinase_AS"/>
</dbReference>
<dbReference type="Proteomes" id="UP000001554">
    <property type="component" value="Chromosome 13"/>
</dbReference>
<keyword evidence="1 6" id="KW-0808">Transferase</keyword>
<dbReference type="PROSITE" id="PS50139">
    <property type="entry name" value="Z_BINDING"/>
    <property type="match status" value="1"/>
</dbReference>
<dbReference type="SMART" id="SM00550">
    <property type="entry name" value="Zalpha"/>
    <property type="match status" value="1"/>
</dbReference>
<keyword evidence="2 5" id="KW-0547">Nucleotide-binding</keyword>
<gene>
    <name evidence="11" type="primary">LOC118428708</name>
</gene>
<sequence>MAEERVLQLLRSEPKEYHLARDIASRLGIAKNEANNALYALKNAGKVKQETKKPPTWRAVVAETPQQLPLQQPQPQVNLPPAPSDRGQPPQRHDQPQANLPPAPSDGKQPPQQRVQPWASPAGNKAQGHYRGKQKSDETKERPFTVDLPIVKDSQLVNEVMIGVGGFASVNKAFHTDWQIDIAVKTLHVSAEGEKALLYSEVKKMLLASTSPHIVDICGICLGSTSISLVMTYMENGSLKSLLKRENVPLPWAIRWRIAHEIALGLNFLHCLDPQIIHCDMKAENVLLDKDFHAKISDFGIAKWRKNSELVKSVSPMGRTPTHAPPECFAGQEPNTKFDVYSFGITLWEILARKEPFQDGPANYMLASAVRSGQRPERSCFPSENEVSGMVALTYDCWENIPQRRPTMKEVCSRLARGCANYTEIHMLEAIIAIKKAKDKEEVISKNGSGSDEVEDLK</sequence>
<feature type="domain" description="Protein kinase" evidence="8">
    <location>
        <begin position="156"/>
        <end position="429"/>
    </location>
</feature>
<evidence type="ECO:0000256" key="6">
    <source>
        <dbReference type="RuleBase" id="RU000304"/>
    </source>
</evidence>
<evidence type="ECO:0000256" key="4">
    <source>
        <dbReference type="ARBA" id="ARBA00022884"/>
    </source>
</evidence>
<feature type="compositionally biased region" description="Low complexity" evidence="7">
    <location>
        <begin position="65"/>
        <end position="77"/>
    </location>
</feature>
<dbReference type="InterPro" id="IPR042371">
    <property type="entry name" value="Z_dom"/>
</dbReference>
<keyword evidence="10" id="KW-1185">Reference proteome</keyword>
<dbReference type="PROSITE" id="PS50011">
    <property type="entry name" value="PROTEIN_KINASE_DOM"/>
    <property type="match status" value="1"/>
</dbReference>
<evidence type="ECO:0000256" key="2">
    <source>
        <dbReference type="ARBA" id="ARBA00022741"/>
    </source>
</evidence>
<keyword evidence="3 5" id="KW-0067">ATP-binding</keyword>
<dbReference type="InterPro" id="IPR036390">
    <property type="entry name" value="WH_DNA-bd_sf"/>
</dbReference>
<dbReference type="GeneID" id="118428708"/>
<dbReference type="GO" id="GO:0005524">
    <property type="term" value="F:ATP binding"/>
    <property type="evidence" value="ECO:0007669"/>
    <property type="project" value="UniProtKB-UniRule"/>
</dbReference>
<reference evidence="11" key="2">
    <citation type="submission" date="2025-08" db="UniProtKB">
        <authorList>
            <consortium name="RefSeq"/>
        </authorList>
    </citation>
    <scope>IDENTIFICATION</scope>
    <source>
        <strain evidence="11">S238N-H82</strain>
        <tissue evidence="11">Testes</tissue>
    </source>
</reference>
<evidence type="ECO:0000256" key="7">
    <source>
        <dbReference type="SAM" id="MobiDB-lite"/>
    </source>
</evidence>
<feature type="domain" description="Z-binding" evidence="9">
    <location>
        <begin position="1"/>
        <end position="61"/>
    </location>
</feature>
<dbReference type="SUPFAM" id="SSF56112">
    <property type="entry name" value="Protein kinase-like (PK-like)"/>
    <property type="match status" value="1"/>
</dbReference>
<feature type="binding site" evidence="5">
    <location>
        <position position="185"/>
    </location>
    <ligand>
        <name>ATP</name>
        <dbReference type="ChEBI" id="CHEBI:30616"/>
    </ligand>
</feature>
<dbReference type="KEGG" id="bfo:118428708"/>
<dbReference type="InterPro" id="IPR011009">
    <property type="entry name" value="Kinase-like_dom_sf"/>
</dbReference>
<dbReference type="Gene3D" id="1.10.510.10">
    <property type="entry name" value="Transferase(Phosphotransferase) domain 1"/>
    <property type="match status" value="1"/>
</dbReference>
<dbReference type="SMR" id="A0A9J7N658"/>
<dbReference type="GO" id="GO:0003726">
    <property type="term" value="F:double-stranded RNA adenosine deaminase activity"/>
    <property type="evidence" value="ECO:0007669"/>
    <property type="project" value="InterPro"/>
</dbReference>
<dbReference type="InterPro" id="IPR001245">
    <property type="entry name" value="Ser-Thr/Tyr_kinase_cat_dom"/>
</dbReference>
<evidence type="ECO:0000259" key="8">
    <source>
        <dbReference type="PROSITE" id="PS50011"/>
    </source>
</evidence>
<dbReference type="PANTHER" id="PTHR44329">
    <property type="entry name" value="SERINE/THREONINE-PROTEIN KINASE TNNI3K-RELATED"/>
    <property type="match status" value="1"/>
</dbReference>
<dbReference type="GO" id="GO:0003723">
    <property type="term" value="F:RNA binding"/>
    <property type="evidence" value="ECO:0007669"/>
    <property type="project" value="UniProtKB-KW"/>
</dbReference>
<dbReference type="PANTHER" id="PTHR44329:SF291">
    <property type="entry name" value="PROTEIN KINASE DOMAIN-CONTAINING PROTEIN"/>
    <property type="match status" value="1"/>
</dbReference>
<evidence type="ECO:0000313" key="10">
    <source>
        <dbReference type="Proteomes" id="UP000001554"/>
    </source>
</evidence>
<protein>
    <submittedName>
        <fullName evidence="11">Receptor-interacting serine/threonine-protein kinase 2-like</fullName>
    </submittedName>
</protein>
<organism evidence="10 11">
    <name type="scientific">Branchiostoma floridae</name>
    <name type="common">Florida lancelet</name>
    <name type="synonym">Amphioxus</name>
    <dbReference type="NCBI Taxonomy" id="7739"/>
    <lineage>
        <taxon>Eukaryota</taxon>
        <taxon>Metazoa</taxon>
        <taxon>Chordata</taxon>
        <taxon>Cephalochordata</taxon>
        <taxon>Leptocardii</taxon>
        <taxon>Amphioxiformes</taxon>
        <taxon>Branchiostomatidae</taxon>
        <taxon>Branchiostoma</taxon>
    </lineage>
</organism>
<dbReference type="Pfam" id="PF07714">
    <property type="entry name" value="PK_Tyr_Ser-Thr"/>
    <property type="match status" value="1"/>
</dbReference>
<evidence type="ECO:0000256" key="1">
    <source>
        <dbReference type="ARBA" id="ARBA00022527"/>
    </source>
</evidence>
<keyword evidence="1 6" id="KW-0418">Kinase</keyword>
<comment type="similarity">
    <text evidence="6">Belongs to the protein kinase superfamily.</text>
</comment>
<dbReference type="InterPro" id="IPR051681">
    <property type="entry name" value="Ser/Thr_Kinases-Pseudokinases"/>
</dbReference>
<evidence type="ECO:0000256" key="5">
    <source>
        <dbReference type="PROSITE-ProRule" id="PRU10141"/>
    </source>
</evidence>
<keyword evidence="1 6" id="KW-0723">Serine/threonine-protein kinase</keyword>
<dbReference type="OrthoDB" id="339325at2759"/>
<dbReference type="PROSITE" id="PS00108">
    <property type="entry name" value="PROTEIN_KINASE_ST"/>
    <property type="match status" value="1"/>
</dbReference>
<dbReference type="Pfam" id="PF02295">
    <property type="entry name" value="z-alpha"/>
    <property type="match status" value="1"/>
</dbReference>
<dbReference type="SUPFAM" id="SSF46785">
    <property type="entry name" value="Winged helix' DNA-binding domain"/>
    <property type="match status" value="1"/>
</dbReference>
<dbReference type="AlphaFoldDB" id="A0A9J7N658"/>
<dbReference type="InterPro" id="IPR036388">
    <property type="entry name" value="WH-like_DNA-bd_sf"/>
</dbReference>
<dbReference type="GO" id="GO:0004674">
    <property type="term" value="F:protein serine/threonine kinase activity"/>
    <property type="evidence" value="ECO:0007669"/>
    <property type="project" value="UniProtKB-KW"/>
</dbReference>
<evidence type="ECO:0000313" key="11">
    <source>
        <dbReference type="RefSeq" id="XP_035694742.1"/>
    </source>
</evidence>
<feature type="compositionally biased region" description="Basic and acidic residues" evidence="7">
    <location>
        <begin position="134"/>
        <end position="144"/>
    </location>
</feature>
<feature type="region of interest" description="Disordered" evidence="7">
    <location>
        <begin position="43"/>
        <end position="144"/>
    </location>
</feature>
<keyword evidence="4" id="KW-0694">RNA-binding</keyword>
<dbReference type="Gene3D" id="1.10.10.10">
    <property type="entry name" value="Winged helix-like DNA-binding domain superfamily/Winged helix DNA-binding domain"/>
    <property type="match status" value="1"/>
</dbReference>
<dbReference type="RefSeq" id="XP_035694742.1">
    <property type="nucleotide sequence ID" value="XM_035838849.1"/>
</dbReference>
<accession>A0A9J7N658</accession>
<evidence type="ECO:0000256" key="3">
    <source>
        <dbReference type="ARBA" id="ARBA00022840"/>
    </source>
</evidence>
<evidence type="ECO:0000259" key="9">
    <source>
        <dbReference type="PROSITE" id="PS50139"/>
    </source>
</evidence>
<proteinExistence type="inferred from homology"/>
<dbReference type="PROSITE" id="PS00107">
    <property type="entry name" value="PROTEIN_KINASE_ATP"/>
    <property type="match status" value="1"/>
</dbReference>